<feature type="binding site" evidence="10">
    <location>
        <position position="72"/>
    </location>
    <ligand>
        <name>ATP</name>
        <dbReference type="ChEBI" id="CHEBI:30616"/>
    </ligand>
</feature>
<evidence type="ECO:0000256" key="1">
    <source>
        <dbReference type="ARBA" id="ARBA00004167"/>
    </source>
</evidence>
<keyword evidence="5 10" id="KW-0067">ATP-binding</keyword>
<proteinExistence type="predicted"/>
<dbReference type="SUPFAM" id="SSF48403">
    <property type="entry name" value="Ankyrin repeat"/>
    <property type="match status" value="1"/>
</dbReference>
<dbReference type="RefSeq" id="XP_001751071.1">
    <property type="nucleotide sequence ID" value="XM_001751019.1"/>
</dbReference>
<dbReference type="SMART" id="SM00219">
    <property type="entry name" value="TyrKc"/>
    <property type="match status" value="1"/>
</dbReference>
<evidence type="ECO:0000259" key="11">
    <source>
        <dbReference type="PROSITE" id="PS50011"/>
    </source>
</evidence>
<evidence type="ECO:0000256" key="2">
    <source>
        <dbReference type="ARBA" id="ARBA00022692"/>
    </source>
</evidence>
<dbReference type="InterPro" id="IPR000719">
    <property type="entry name" value="Prot_kinase_dom"/>
</dbReference>
<keyword evidence="13" id="KW-1185">Reference proteome</keyword>
<dbReference type="KEGG" id="mbr:MONBRDRAFT_13119"/>
<dbReference type="InterPro" id="IPR001245">
    <property type="entry name" value="Ser-Thr/Tyr_kinase_cat_dom"/>
</dbReference>
<dbReference type="PROSITE" id="PS50088">
    <property type="entry name" value="ANK_REPEAT"/>
    <property type="match status" value="2"/>
</dbReference>
<comment type="subcellular location">
    <subcellularLocation>
        <location evidence="1">Membrane</location>
        <topology evidence="1">Single-pass membrane protein</topology>
    </subcellularLocation>
</comment>
<dbReference type="GO" id="GO:0004713">
    <property type="term" value="F:protein tyrosine kinase activity"/>
    <property type="evidence" value="ECO:0007669"/>
    <property type="project" value="InterPro"/>
</dbReference>
<evidence type="ECO:0000313" key="13">
    <source>
        <dbReference type="Proteomes" id="UP000001357"/>
    </source>
</evidence>
<evidence type="ECO:0000256" key="9">
    <source>
        <dbReference type="PROSITE-ProRule" id="PRU00023"/>
    </source>
</evidence>
<dbReference type="InterPro" id="IPR020635">
    <property type="entry name" value="Tyr_kinase_cat_dom"/>
</dbReference>
<evidence type="ECO:0000256" key="7">
    <source>
        <dbReference type="ARBA" id="ARBA00023136"/>
    </source>
</evidence>
<dbReference type="GO" id="GO:0016020">
    <property type="term" value="C:membrane"/>
    <property type="evidence" value="ECO:0007669"/>
    <property type="project" value="UniProtKB-SubCell"/>
</dbReference>
<feature type="non-terminal residue" evidence="12">
    <location>
        <position position="1"/>
    </location>
</feature>
<dbReference type="Gene3D" id="3.30.200.20">
    <property type="entry name" value="Phosphorylase Kinase, domain 1"/>
    <property type="match status" value="1"/>
</dbReference>
<dbReference type="InterPro" id="IPR002110">
    <property type="entry name" value="Ankyrin_rpt"/>
</dbReference>
<dbReference type="PANTHER" id="PTHR24416:SF550">
    <property type="entry name" value="FIBROBLAST GROWTH FACTOR RECEPTOR HOMOLOG 1-RELATED"/>
    <property type="match status" value="1"/>
</dbReference>
<keyword evidence="8" id="KW-0675">Receptor</keyword>
<dbReference type="eggNOG" id="KOG0200">
    <property type="taxonomic scope" value="Eukaryota"/>
</dbReference>
<feature type="repeat" description="ANK" evidence="9">
    <location>
        <begin position="252"/>
        <end position="284"/>
    </location>
</feature>
<dbReference type="PRINTS" id="PR01415">
    <property type="entry name" value="ANKYRIN"/>
</dbReference>
<dbReference type="eggNOG" id="KOG4412">
    <property type="taxonomic scope" value="Eukaryota"/>
</dbReference>
<dbReference type="EMBL" id="CH991616">
    <property type="protein sequence ID" value="EDQ84115.1"/>
    <property type="molecule type" value="Genomic_DNA"/>
</dbReference>
<dbReference type="Gene3D" id="1.25.40.20">
    <property type="entry name" value="Ankyrin repeat-containing domain"/>
    <property type="match status" value="2"/>
</dbReference>
<evidence type="ECO:0000256" key="8">
    <source>
        <dbReference type="ARBA" id="ARBA00023170"/>
    </source>
</evidence>
<keyword evidence="3" id="KW-0732">Signal</keyword>
<dbReference type="PROSITE" id="PS00107">
    <property type="entry name" value="PROTEIN_KINASE_ATP"/>
    <property type="match status" value="1"/>
</dbReference>
<name>A9VEC4_MONBE</name>
<dbReference type="PROSITE" id="PS50297">
    <property type="entry name" value="ANK_REP_REGION"/>
    <property type="match status" value="2"/>
</dbReference>
<dbReference type="SUPFAM" id="SSF56112">
    <property type="entry name" value="Protein kinase-like (PK-like)"/>
    <property type="match status" value="1"/>
</dbReference>
<evidence type="ECO:0000256" key="10">
    <source>
        <dbReference type="PROSITE-ProRule" id="PRU10141"/>
    </source>
</evidence>
<feature type="repeat" description="ANK" evidence="9">
    <location>
        <begin position="285"/>
        <end position="317"/>
    </location>
</feature>
<evidence type="ECO:0000256" key="5">
    <source>
        <dbReference type="ARBA" id="ARBA00022840"/>
    </source>
</evidence>
<reference evidence="12 13" key="1">
    <citation type="journal article" date="2008" name="Nature">
        <title>The genome of the choanoflagellate Monosiga brevicollis and the origin of metazoans.</title>
        <authorList>
            <consortium name="JGI Sequencing"/>
            <person name="King N."/>
            <person name="Westbrook M.J."/>
            <person name="Young S.L."/>
            <person name="Kuo A."/>
            <person name="Abedin M."/>
            <person name="Chapman J."/>
            <person name="Fairclough S."/>
            <person name="Hellsten U."/>
            <person name="Isogai Y."/>
            <person name="Letunic I."/>
            <person name="Marr M."/>
            <person name="Pincus D."/>
            <person name="Putnam N."/>
            <person name="Rokas A."/>
            <person name="Wright K.J."/>
            <person name="Zuzow R."/>
            <person name="Dirks W."/>
            <person name="Good M."/>
            <person name="Goodstein D."/>
            <person name="Lemons D."/>
            <person name="Li W."/>
            <person name="Lyons J.B."/>
            <person name="Morris A."/>
            <person name="Nichols S."/>
            <person name="Richter D.J."/>
            <person name="Salamov A."/>
            <person name="Bork P."/>
            <person name="Lim W.A."/>
            <person name="Manning G."/>
            <person name="Miller W.T."/>
            <person name="McGinnis W."/>
            <person name="Shapiro H."/>
            <person name="Tjian R."/>
            <person name="Grigoriev I.V."/>
            <person name="Rokhsar D."/>
        </authorList>
    </citation>
    <scope>NUCLEOTIDE SEQUENCE [LARGE SCALE GENOMIC DNA]</scope>
    <source>
        <strain evidence="13">MX1 / ATCC 50154</strain>
    </source>
</reference>
<dbReference type="Pfam" id="PF12796">
    <property type="entry name" value="Ank_2"/>
    <property type="match status" value="1"/>
</dbReference>
<organism evidence="12 13">
    <name type="scientific">Monosiga brevicollis</name>
    <name type="common">Choanoflagellate</name>
    <dbReference type="NCBI Taxonomy" id="81824"/>
    <lineage>
        <taxon>Eukaryota</taxon>
        <taxon>Choanoflagellata</taxon>
        <taxon>Craspedida</taxon>
        <taxon>Salpingoecidae</taxon>
        <taxon>Monosiga</taxon>
    </lineage>
</organism>
<dbReference type="STRING" id="81824.A9VEC4"/>
<protein>
    <recommendedName>
        <fullName evidence="11">Protein kinase domain-containing protein</fullName>
    </recommendedName>
</protein>
<dbReference type="InterPro" id="IPR036770">
    <property type="entry name" value="Ankyrin_rpt-contain_sf"/>
</dbReference>
<dbReference type="GeneID" id="5896334"/>
<feature type="domain" description="Protein kinase" evidence="11">
    <location>
        <begin position="39"/>
        <end position="424"/>
    </location>
</feature>
<dbReference type="InterPro" id="IPR017441">
    <property type="entry name" value="Protein_kinase_ATP_BS"/>
</dbReference>
<dbReference type="GO" id="GO:0005524">
    <property type="term" value="F:ATP binding"/>
    <property type="evidence" value="ECO:0007669"/>
    <property type="project" value="UniProtKB-UniRule"/>
</dbReference>
<dbReference type="PANTHER" id="PTHR24416">
    <property type="entry name" value="TYROSINE-PROTEIN KINASE RECEPTOR"/>
    <property type="match status" value="1"/>
</dbReference>
<keyword evidence="7" id="KW-0472">Membrane</keyword>
<dbReference type="SMART" id="SM00248">
    <property type="entry name" value="ANK"/>
    <property type="match status" value="3"/>
</dbReference>
<gene>
    <name evidence="12" type="ORF">MONBRDRAFT_13119</name>
</gene>
<sequence length="424" mass="46788">FILHRRKQNRVTVPATSEDLYAFFDVRDADIWEVERRFVRLGEKLGNGAFGQVFRAWFCNRHSGEERSCAAKALKPGAPFRARQDFLSEMTVMKEIGAHPNIIGIFGHCLRDEPHILLVELAELGNLRDYLRKCRTSQSKPQLLGSRQLADFCLQIASGMSFLERKNVIHRDLAARNSHQYATPRPDGERRLVIMRVMFGRAYVHSSPLFGALAPPLLSDAPINERGLGIGGLLDVSCFVCVCVVTDRLCLDGRTALNMACSHGHVKVVEMLLKLGVDTEAKDNGGFTPLHRACHYGAVKMVEMLLKHGADAKAKNDRGNTPLRFACQKYAVEVEMLLKHGAVTEAKNSVSTVPNPPSSPLYRLLLLLPLPIVFGPVPRSSTPCPPVRVGSPPDSFSSFPPSLFPVLRPGFVGAPCTPLCFVVS</sequence>
<evidence type="ECO:0000256" key="4">
    <source>
        <dbReference type="ARBA" id="ARBA00022741"/>
    </source>
</evidence>
<dbReference type="InterPro" id="IPR050122">
    <property type="entry name" value="RTK"/>
</dbReference>
<evidence type="ECO:0000256" key="3">
    <source>
        <dbReference type="ARBA" id="ARBA00022729"/>
    </source>
</evidence>
<keyword evidence="2" id="KW-0812">Transmembrane</keyword>
<keyword evidence="6" id="KW-1133">Transmembrane helix</keyword>
<keyword evidence="4 10" id="KW-0547">Nucleotide-binding</keyword>
<dbReference type="Proteomes" id="UP000001357">
    <property type="component" value="Unassembled WGS sequence"/>
</dbReference>
<dbReference type="FunFam" id="3.30.200.20:FF:000869">
    <property type="entry name" value="Predicted protein"/>
    <property type="match status" value="1"/>
</dbReference>
<dbReference type="InterPro" id="IPR011009">
    <property type="entry name" value="Kinase-like_dom_sf"/>
</dbReference>
<dbReference type="InParanoid" id="A9VEC4"/>
<keyword evidence="9" id="KW-0040">ANK repeat</keyword>
<dbReference type="Gene3D" id="1.10.510.10">
    <property type="entry name" value="Transferase(Phosphotransferase) domain 1"/>
    <property type="match status" value="1"/>
</dbReference>
<evidence type="ECO:0000313" key="12">
    <source>
        <dbReference type="EMBL" id="EDQ84115.1"/>
    </source>
</evidence>
<accession>A9VEC4</accession>
<dbReference type="Pfam" id="PF07714">
    <property type="entry name" value="PK_Tyr_Ser-Thr"/>
    <property type="match status" value="1"/>
</dbReference>
<evidence type="ECO:0000256" key="6">
    <source>
        <dbReference type="ARBA" id="ARBA00022989"/>
    </source>
</evidence>
<dbReference type="AlphaFoldDB" id="A9VEC4"/>
<dbReference type="PROSITE" id="PS50011">
    <property type="entry name" value="PROTEIN_KINASE_DOM"/>
    <property type="match status" value="1"/>
</dbReference>